<keyword evidence="2" id="KW-1185">Reference proteome</keyword>
<reference evidence="1" key="1">
    <citation type="submission" date="2020-09" db="EMBL/GenBank/DDBJ databases">
        <title>A novel bacterium of genus Hazenella, isolated from South China Sea.</title>
        <authorList>
            <person name="Huang H."/>
            <person name="Mo K."/>
            <person name="Hu Y."/>
        </authorList>
    </citation>
    <scope>NUCLEOTIDE SEQUENCE</scope>
    <source>
        <strain evidence="1">IB182357</strain>
    </source>
</reference>
<gene>
    <name evidence="1" type="ORF">IC620_16550</name>
</gene>
<dbReference type="RefSeq" id="WP_191142884.1">
    <property type="nucleotide sequence ID" value="NZ_JACXAH010000054.1"/>
</dbReference>
<dbReference type="Proteomes" id="UP000661691">
    <property type="component" value="Unassembled WGS sequence"/>
</dbReference>
<proteinExistence type="predicted"/>
<sequence>MAASEGVSKESVRKEHPNLNIIHNESRKMNSGNNIAPSVPSAWSMHEITITQNVRYSYKPRVQIFTWFYNSGSFREMKRIEQVGLNYSYGGISKQFTGNEVAKLYDLDVNERIALLNITITLKLCTKSI</sequence>
<organism evidence="1 2">
    <name type="scientific">Polycladospora coralii</name>
    <dbReference type="NCBI Taxonomy" id="2771432"/>
    <lineage>
        <taxon>Bacteria</taxon>
        <taxon>Bacillati</taxon>
        <taxon>Bacillota</taxon>
        <taxon>Bacilli</taxon>
        <taxon>Bacillales</taxon>
        <taxon>Thermoactinomycetaceae</taxon>
        <taxon>Polycladospora</taxon>
    </lineage>
</organism>
<evidence type="ECO:0000313" key="2">
    <source>
        <dbReference type="Proteomes" id="UP000661691"/>
    </source>
</evidence>
<protein>
    <submittedName>
        <fullName evidence="1">Uncharacterized protein</fullName>
    </submittedName>
</protein>
<evidence type="ECO:0000313" key="1">
    <source>
        <dbReference type="EMBL" id="MBD1373954.1"/>
    </source>
</evidence>
<dbReference type="EMBL" id="JACXAH010000054">
    <property type="protein sequence ID" value="MBD1373954.1"/>
    <property type="molecule type" value="Genomic_DNA"/>
</dbReference>
<comment type="caution">
    <text evidence="1">The sequence shown here is derived from an EMBL/GenBank/DDBJ whole genome shotgun (WGS) entry which is preliminary data.</text>
</comment>
<accession>A0A926N772</accession>
<name>A0A926N772_9BACL</name>
<dbReference type="AlphaFoldDB" id="A0A926N772"/>